<feature type="region of interest" description="Disordered" evidence="1">
    <location>
        <begin position="1"/>
        <end position="22"/>
    </location>
</feature>
<feature type="transmembrane region" description="Helical" evidence="2">
    <location>
        <begin position="138"/>
        <end position="155"/>
    </location>
</feature>
<evidence type="ECO:0000313" key="4">
    <source>
        <dbReference type="Proteomes" id="UP000762676"/>
    </source>
</evidence>
<sequence length="209" mass="23587">MSLITQYKKERQSADSEDSSLPDKLNGFYARFDRENTSTPVPLPCDNHDPPFLVTEQETGRALTRLDMNKAAGPVKKGRFHDHVISSKTGYTIRIGFTQKFYKEDSNPGPLSAKAECLPLEHGAIYLSRTETFQRARVVILIAMMVTVVLMLVNADGNVEVDSDDDPSDKVRDDKEDIGRIGDDDYCDNVDNDRIYDASNYNDDRRCLN</sequence>
<proteinExistence type="predicted"/>
<keyword evidence="2" id="KW-1133">Transmembrane helix</keyword>
<keyword evidence="4" id="KW-1185">Reference proteome</keyword>
<evidence type="ECO:0000313" key="3">
    <source>
        <dbReference type="EMBL" id="GFR59635.1"/>
    </source>
</evidence>
<dbReference type="EMBL" id="BMAT01007188">
    <property type="protein sequence ID" value="GFR59635.1"/>
    <property type="molecule type" value="Genomic_DNA"/>
</dbReference>
<dbReference type="Proteomes" id="UP000762676">
    <property type="component" value="Unassembled WGS sequence"/>
</dbReference>
<protein>
    <submittedName>
        <fullName evidence="3">Uncharacterized protein</fullName>
    </submittedName>
</protein>
<name>A0AAV4EFY0_9GAST</name>
<evidence type="ECO:0000256" key="2">
    <source>
        <dbReference type="SAM" id="Phobius"/>
    </source>
</evidence>
<comment type="caution">
    <text evidence="3">The sequence shown here is derived from an EMBL/GenBank/DDBJ whole genome shotgun (WGS) entry which is preliminary data.</text>
</comment>
<organism evidence="3 4">
    <name type="scientific">Elysia marginata</name>
    <dbReference type="NCBI Taxonomy" id="1093978"/>
    <lineage>
        <taxon>Eukaryota</taxon>
        <taxon>Metazoa</taxon>
        <taxon>Spiralia</taxon>
        <taxon>Lophotrochozoa</taxon>
        <taxon>Mollusca</taxon>
        <taxon>Gastropoda</taxon>
        <taxon>Heterobranchia</taxon>
        <taxon>Euthyneura</taxon>
        <taxon>Panpulmonata</taxon>
        <taxon>Sacoglossa</taxon>
        <taxon>Placobranchoidea</taxon>
        <taxon>Plakobranchidae</taxon>
        <taxon>Elysia</taxon>
    </lineage>
</organism>
<dbReference type="AlphaFoldDB" id="A0AAV4EFY0"/>
<reference evidence="3 4" key="1">
    <citation type="journal article" date="2021" name="Elife">
        <title>Chloroplast acquisition without the gene transfer in kleptoplastic sea slugs, Plakobranchus ocellatus.</title>
        <authorList>
            <person name="Maeda T."/>
            <person name="Takahashi S."/>
            <person name="Yoshida T."/>
            <person name="Shimamura S."/>
            <person name="Takaki Y."/>
            <person name="Nagai Y."/>
            <person name="Toyoda A."/>
            <person name="Suzuki Y."/>
            <person name="Arimoto A."/>
            <person name="Ishii H."/>
            <person name="Satoh N."/>
            <person name="Nishiyama T."/>
            <person name="Hasebe M."/>
            <person name="Maruyama T."/>
            <person name="Minagawa J."/>
            <person name="Obokata J."/>
            <person name="Shigenobu S."/>
        </authorList>
    </citation>
    <scope>NUCLEOTIDE SEQUENCE [LARGE SCALE GENOMIC DNA]</scope>
</reference>
<keyword evidence="2" id="KW-0812">Transmembrane</keyword>
<gene>
    <name evidence="3" type="ORF">ElyMa_003512800</name>
</gene>
<accession>A0AAV4EFY0</accession>
<evidence type="ECO:0000256" key="1">
    <source>
        <dbReference type="SAM" id="MobiDB-lite"/>
    </source>
</evidence>
<keyword evidence="2" id="KW-0472">Membrane</keyword>